<dbReference type="FunFam" id="3.30.70.240:FF:000007">
    <property type="entry name" value="Translation factor GUF1, mitochondrial"/>
    <property type="match status" value="1"/>
</dbReference>
<keyword evidence="7 12" id="KW-0472">Membrane</keyword>
<dbReference type="EC" id="3.6.5.n1" evidence="11 12"/>
<dbReference type="Gene3D" id="3.30.70.240">
    <property type="match status" value="1"/>
</dbReference>
<comment type="similarity">
    <text evidence="1 12">Belongs to the TRAFAC class translation factor GTPase superfamily. Classic translation factor GTPase family. LepA subfamily.</text>
</comment>
<dbReference type="AlphaFoldDB" id="A0A0P6Y1G1"/>
<dbReference type="GO" id="GO:0003746">
    <property type="term" value="F:translation elongation factor activity"/>
    <property type="evidence" value="ECO:0007669"/>
    <property type="project" value="UniProtKB-UniRule"/>
</dbReference>
<dbReference type="InterPro" id="IPR031157">
    <property type="entry name" value="G_TR_CS"/>
</dbReference>
<dbReference type="NCBIfam" id="TIGR01393">
    <property type="entry name" value="lepA"/>
    <property type="match status" value="1"/>
</dbReference>
<sequence>MEKEFIRNFCIIAHIDHGKSTLADRLLQITGTISDRQMVEQVLDSMELEREKGVTIKASAVRMLYRHSSGKEYELNLIDTPGHVDFSYEVSRALMACEGALLVVDATQGIEAQTLANLYLALDADLTIIPVINKIDLPSARVAEVAQEIQNLLGTPPEEILAVSAKEGTNVEKVLEAVVERVPSPRGDTSLPLRALVFDSHYDSYKGVVAYVRVFDGMIRPEDTLRVMSSGIDFRPVEVGIFSPDMRPVSVLSAGEVGYVATGLKTVSECRVGDTITSSTSPAAEPLPGFRHPKPMVFAGIYPVENEDYERLKEALEKLQLNDASLVFQPEKSQALNFGFRCGFLGLFHMEIIQERLEREYDLDIVVTAPSVEYEVVLRTGEVVRIDSPALLPDEGLIEEIREPWMVVQIFTPMEYYGTVMDLVRRRRGIFREQEYPAPNRVQLTFEIPLSELIVDFFDELKSRTRGYGSMDYHFAEYRPGDLVKLEVLVAGEPVDALATIVHRDQAYHKGQALVSKLKEVIPRQLFDVAIQAAAGGRIISRANVKALRKDVLAKCYGGDVTRKKKLLEKQKRGKKRMKMIGNVEIPQEAFLAVLGLEED</sequence>
<dbReference type="InterPro" id="IPR005225">
    <property type="entry name" value="Small_GTP-bd"/>
</dbReference>
<dbReference type="InterPro" id="IPR013842">
    <property type="entry name" value="LepA_CTD"/>
</dbReference>
<protein>
    <recommendedName>
        <fullName evidence="11 12">Elongation factor 4</fullName>
        <shortName evidence="12">EF-4</shortName>
        <ecNumber evidence="11 12">3.6.5.n1</ecNumber>
    </recommendedName>
    <alternativeName>
        <fullName evidence="12">Ribosomal back-translocase LepA</fullName>
    </alternativeName>
</protein>
<dbReference type="GO" id="GO:0005886">
    <property type="term" value="C:plasma membrane"/>
    <property type="evidence" value="ECO:0007669"/>
    <property type="project" value="UniProtKB-SubCell"/>
</dbReference>
<comment type="catalytic activity">
    <reaction evidence="8 12">
        <text>GTP + H2O = GDP + phosphate + H(+)</text>
        <dbReference type="Rhea" id="RHEA:19669"/>
        <dbReference type="ChEBI" id="CHEBI:15377"/>
        <dbReference type="ChEBI" id="CHEBI:15378"/>
        <dbReference type="ChEBI" id="CHEBI:37565"/>
        <dbReference type="ChEBI" id="CHEBI:43474"/>
        <dbReference type="ChEBI" id="CHEBI:58189"/>
        <dbReference type="EC" id="3.6.5.n1"/>
    </reaction>
</comment>
<dbReference type="EMBL" id="LGKO01000005">
    <property type="protein sequence ID" value="KPL82767.1"/>
    <property type="molecule type" value="Genomic_DNA"/>
</dbReference>
<accession>A0A0P6Y1G1</accession>
<dbReference type="GO" id="GO:0043022">
    <property type="term" value="F:ribosome binding"/>
    <property type="evidence" value="ECO:0007669"/>
    <property type="project" value="UniProtKB-UniRule"/>
</dbReference>
<keyword evidence="5 12" id="KW-0648">Protein biosynthesis</keyword>
<evidence type="ECO:0000256" key="9">
    <source>
        <dbReference type="ARBA" id="ARBA00057626"/>
    </source>
</evidence>
<dbReference type="GO" id="GO:0005525">
    <property type="term" value="F:GTP binding"/>
    <property type="evidence" value="ECO:0007669"/>
    <property type="project" value="UniProtKB-UniRule"/>
</dbReference>
<dbReference type="FunFam" id="3.30.70.2570:FF:000001">
    <property type="entry name" value="Translation factor GUF1, mitochondrial"/>
    <property type="match status" value="1"/>
</dbReference>
<dbReference type="SUPFAM" id="SSF52540">
    <property type="entry name" value="P-loop containing nucleoside triphosphate hydrolases"/>
    <property type="match status" value="1"/>
</dbReference>
<dbReference type="GO" id="GO:0003924">
    <property type="term" value="F:GTPase activity"/>
    <property type="evidence" value="ECO:0007669"/>
    <property type="project" value="UniProtKB-UniRule"/>
</dbReference>
<evidence type="ECO:0000256" key="4">
    <source>
        <dbReference type="ARBA" id="ARBA00022801"/>
    </source>
</evidence>
<dbReference type="CDD" id="cd01890">
    <property type="entry name" value="LepA"/>
    <property type="match status" value="1"/>
</dbReference>
<feature type="binding site" evidence="12">
    <location>
        <begin position="16"/>
        <end position="21"/>
    </location>
    <ligand>
        <name>GTP</name>
        <dbReference type="ChEBI" id="CHEBI:37565"/>
    </ligand>
</feature>
<keyword evidence="4 12" id="KW-0378">Hydrolase</keyword>
<evidence type="ECO:0000313" key="14">
    <source>
        <dbReference type="EMBL" id="KPL82767.1"/>
    </source>
</evidence>
<evidence type="ECO:0000256" key="5">
    <source>
        <dbReference type="ARBA" id="ARBA00022917"/>
    </source>
</evidence>
<name>A0A0P6Y1G1_9CHLR</name>
<comment type="function">
    <text evidence="9 12">Required for accurate and efficient protein synthesis under certain stress conditions. May act as a fidelity factor of the translation reaction, by catalyzing a one-codon backward translocation of tRNAs on improperly translocated ribosomes. Back-translocation proceeds from a post-translocation (POST) complex to a pre-translocation (PRE) complex, thus giving elongation factor G a second chance to translocate the tRNAs correctly. Binds to ribosomes in a GTP-dependent manner.</text>
</comment>
<dbReference type="STRING" id="869279.SE15_11940"/>
<dbReference type="Pfam" id="PF03144">
    <property type="entry name" value="GTP_EFTU_D2"/>
    <property type="match status" value="1"/>
</dbReference>
<dbReference type="PRINTS" id="PR00315">
    <property type="entry name" value="ELONGATNFCT"/>
</dbReference>
<evidence type="ECO:0000256" key="3">
    <source>
        <dbReference type="ARBA" id="ARBA00022741"/>
    </source>
</evidence>
<dbReference type="Pfam" id="PF06421">
    <property type="entry name" value="LepA_C"/>
    <property type="match status" value="1"/>
</dbReference>
<dbReference type="PATRIC" id="fig|869279.4.peg.2009"/>
<proteinExistence type="inferred from homology"/>
<keyword evidence="15" id="KW-1185">Reference proteome</keyword>
<evidence type="ECO:0000256" key="11">
    <source>
        <dbReference type="ARBA" id="ARBA00066744"/>
    </source>
</evidence>
<dbReference type="SUPFAM" id="SSF54980">
    <property type="entry name" value="EF-G C-terminal domain-like"/>
    <property type="match status" value="2"/>
</dbReference>
<dbReference type="InterPro" id="IPR000795">
    <property type="entry name" value="T_Tr_GTP-bd_dom"/>
</dbReference>
<dbReference type="Gene3D" id="3.40.50.300">
    <property type="entry name" value="P-loop containing nucleotide triphosphate hydrolases"/>
    <property type="match status" value="1"/>
</dbReference>
<dbReference type="Pfam" id="PF00679">
    <property type="entry name" value="EFG_C"/>
    <property type="match status" value="1"/>
</dbReference>
<dbReference type="HAMAP" id="MF_00071">
    <property type="entry name" value="LepA"/>
    <property type="match status" value="1"/>
</dbReference>
<dbReference type="RefSeq" id="WP_054522314.1">
    <property type="nucleotide sequence ID" value="NZ_LGKO01000005.1"/>
</dbReference>
<feature type="binding site" evidence="12">
    <location>
        <begin position="133"/>
        <end position="136"/>
    </location>
    <ligand>
        <name>GTP</name>
        <dbReference type="ChEBI" id="CHEBI:37565"/>
    </ligand>
</feature>
<dbReference type="Gene3D" id="2.40.30.10">
    <property type="entry name" value="Translation factors"/>
    <property type="match status" value="1"/>
</dbReference>
<dbReference type="SMART" id="SM00838">
    <property type="entry name" value="EFG_C"/>
    <property type="match status" value="1"/>
</dbReference>
<evidence type="ECO:0000256" key="2">
    <source>
        <dbReference type="ARBA" id="ARBA00022475"/>
    </source>
</evidence>
<comment type="caution">
    <text evidence="14">The sequence shown here is derived from an EMBL/GenBank/DDBJ whole genome shotgun (WGS) entry which is preliminary data.</text>
</comment>
<dbReference type="CDD" id="cd03709">
    <property type="entry name" value="lepA_C"/>
    <property type="match status" value="1"/>
</dbReference>
<evidence type="ECO:0000256" key="12">
    <source>
        <dbReference type="HAMAP-Rule" id="MF_00071"/>
    </source>
</evidence>
<evidence type="ECO:0000256" key="7">
    <source>
        <dbReference type="ARBA" id="ARBA00023136"/>
    </source>
</evidence>
<dbReference type="SUPFAM" id="SSF50447">
    <property type="entry name" value="Translation proteins"/>
    <property type="match status" value="1"/>
</dbReference>
<dbReference type="PROSITE" id="PS00301">
    <property type="entry name" value="G_TR_1"/>
    <property type="match status" value="1"/>
</dbReference>
<dbReference type="InterPro" id="IPR038363">
    <property type="entry name" value="LepA_C_sf"/>
</dbReference>
<organism evidence="14 15">
    <name type="scientific">Thermanaerothrix daxensis</name>
    <dbReference type="NCBI Taxonomy" id="869279"/>
    <lineage>
        <taxon>Bacteria</taxon>
        <taxon>Bacillati</taxon>
        <taxon>Chloroflexota</taxon>
        <taxon>Anaerolineae</taxon>
        <taxon>Anaerolineales</taxon>
        <taxon>Anaerolineaceae</taxon>
        <taxon>Thermanaerothrix</taxon>
    </lineage>
</organism>
<dbReference type="PANTHER" id="PTHR43512:SF4">
    <property type="entry name" value="TRANSLATION FACTOR GUF1 HOMOLOG, CHLOROPLASTIC"/>
    <property type="match status" value="1"/>
</dbReference>
<dbReference type="GO" id="GO:0045727">
    <property type="term" value="P:positive regulation of translation"/>
    <property type="evidence" value="ECO:0007669"/>
    <property type="project" value="UniProtKB-UniRule"/>
</dbReference>
<dbReference type="InterPro" id="IPR035654">
    <property type="entry name" value="LepA_IV"/>
</dbReference>
<dbReference type="Pfam" id="PF00009">
    <property type="entry name" value="GTP_EFTU"/>
    <property type="match status" value="1"/>
</dbReference>
<comment type="similarity">
    <text evidence="10">Belongs to the GTP-binding elongation factor family. LepA subfamily.</text>
</comment>
<reference evidence="14 15" key="1">
    <citation type="submission" date="2015-07" db="EMBL/GenBank/DDBJ databases">
        <title>Whole genome sequence of Thermanaerothrix daxensis DSM 23592.</title>
        <authorList>
            <person name="Hemp J."/>
            <person name="Ward L.M."/>
            <person name="Pace L.A."/>
            <person name="Fischer W.W."/>
        </authorList>
    </citation>
    <scope>NUCLEOTIDE SEQUENCE [LARGE SCALE GENOMIC DNA]</scope>
    <source>
        <strain evidence="14 15">GNS-1</strain>
    </source>
</reference>
<feature type="domain" description="Tr-type G" evidence="13">
    <location>
        <begin position="4"/>
        <end position="186"/>
    </location>
</feature>
<evidence type="ECO:0000259" key="13">
    <source>
        <dbReference type="PROSITE" id="PS51722"/>
    </source>
</evidence>
<keyword evidence="3 12" id="KW-0547">Nucleotide-binding</keyword>
<evidence type="ECO:0000256" key="6">
    <source>
        <dbReference type="ARBA" id="ARBA00023134"/>
    </source>
</evidence>
<evidence type="ECO:0000256" key="8">
    <source>
        <dbReference type="ARBA" id="ARBA00050293"/>
    </source>
</evidence>
<dbReference type="InterPro" id="IPR035647">
    <property type="entry name" value="EFG_III/V"/>
</dbReference>
<comment type="subcellular location">
    <subcellularLocation>
        <location evidence="12">Cell membrane</location>
        <topology evidence="12">Peripheral membrane protein</topology>
        <orientation evidence="12">Cytoplasmic side</orientation>
    </subcellularLocation>
</comment>
<dbReference type="PANTHER" id="PTHR43512">
    <property type="entry name" value="TRANSLATION FACTOR GUF1-RELATED"/>
    <property type="match status" value="1"/>
</dbReference>
<dbReference type="Gene3D" id="3.30.70.2570">
    <property type="entry name" value="Elongation factor 4, C-terminal domain"/>
    <property type="match status" value="1"/>
</dbReference>
<dbReference type="CDD" id="cd16260">
    <property type="entry name" value="EF4_III"/>
    <property type="match status" value="1"/>
</dbReference>
<dbReference type="InterPro" id="IPR027417">
    <property type="entry name" value="P-loop_NTPase"/>
</dbReference>
<dbReference type="CDD" id="cd03699">
    <property type="entry name" value="EF4_II"/>
    <property type="match status" value="1"/>
</dbReference>
<dbReference type="Gene3D" id="3.30.70.870">
    <property type="entry name" value="Elongation Factor G (Translational Gtpase), domain 3"/>
    <property type="match status" value="1"/>
</dbReference>
<dbReference type="PROSITE" id="PS51722">
    <property type="entry name" value="G_TR_2"/>
    <property type="match status" value="1"/>
</dbReference>
<dbReference type="NCBIfam" id="TIGR00231">
    <property type="entry name" value="small_GTP"/>
    <property type="match status" value="1"/>
</dbReference>
<evidence type="ECO:0000256" key="1">
    <source>
        <dbReference type="ARBA" id="ARBA00005454"/>
    </source>
</evidence>
<dbReference type="InterPro" id="IPR009000">
    <property type="entry name" value="Transl_B-barrel_sf"/>
</dbReference>
<dbReference type="Pfam" id="PF14492">
    <property type="entry name" value="EFG_III"/>
    <property type="match status" value="1"/>
</dbReference>
<dbReference type="InterPro" id="IPR004161">
    <property type="entry name" value="EFTu-like_2"/>
</dbReference>
<keyword evidence="2 12" id="KW-1003">Cell membrane</keyword>
<dbReference type="OrthoDB" id="9804431at2"/>
<dbReference type="FunFam" id="3.30.70.870:FF:000004">
    <property type="entry name" value="Translation factor GUF1, mitochondrial"/>
    <property type="match status" value="1"/>
</dbReference>
<dbReference type="InterPro" id="IPR000640">
    <property type="entry name" value="EFG_V-like"/>
</dbReference>
<dbReference type="InterPro" id="IPR006297">
    <property type="entry name" value="EF-4"/>
</dbReference>
<keyword evidence="6 12" id="KW-0342">GTP-binding</keyword>
<dbReference type="InterPro" id="IPR041095">
    <property type="entry name" value="EFG_II"/>
</dbReference>
<evidence type="ECO:0000313" key="15">
    <source>
        <dbReference type="Proteomes" id="UP000050544"/>
    </source>
</evidence>
<dbReference type="FunFam" id="3.40.50.300:FF:000078">
    <property type="entry name" value="Elongation factor 4"/>
    <property type="match status" value="1"/>
</dbReference>
<evidence type="ECO:0000256" key="10">
    <source>
        <dbReference type="ARBA" id="ARBA00061052"/>
    </source>
</evidence>
<gene>
    <name evidence="12" type="primary">lepA</name>
    <name evidence="14" type="ORF">SE15_11940</name>
</gene>
<dbReference type="FunFam" id="2.40.30.10:FF:000015">
    <property type="entry name" value="Translation factor GUF1, mitochondrial"/>
    <property type="match status" value="1"/>
</dbReference>
<dbReference type="Proteomes" id="UP000050544">
    <property type="component" value="Unassembled WGS sequence"/>
</dbReference>